<dbReference type="SUPFAM" id="SSF47413">
    <property type="entry name" value="lambda repressor-like DNA-binding domains"/>
    <property type="match status" value="1"/>
</dbReference>
<dbReference type="InterPro" id="IPR001387">
    <property type="entry name" value="Cro/C1-type_HTH"/>
</dbReference>
<dbReference type="PRINTS" id="PR00364">
    <property type="entry name" value="DISEASERSIST"/>
</dbReference>
<dbReference type="InterPro" id="IPR042197">
    <property type="entry name" value="Apaf_helical"/>
</dbReference>
<dbReference type="SUPFAM" id="SSF48452">
    <property type="entry name" value="TPR-like"/>
    <property type="match status" value="1"/>
</dbReference>
<dbReference type="InterPro" id="IPR019734">
    <property type="entry name" value="TPR_rpt"/>
</dbReference>
<feature type="region of interest" description="Disordered" evidence="1">
    <location>
        <begin position="1"/>
        <end position="26"/>
    </location>
</feature>
<dbReference type="SMART" id="SM00530">
    <property type="entry name" value="HTH_XRE"/>
    <property type="match status" value="1"/>
</dbReference>
<dbReference type="RefSeq" id="WP_357804390.1">
    <property type="nucleotide sequence ID" value="NZ_JBEYBM010000008.1"/>
</dbReference>
<dbReference type="InterPro" id="IPR011990">
    <property type="entry name" value="TPR-like_helical_dom_sf"/>
</dbReference>
<evidence type="ECO:0000256" key="1">
    <source>
        <dbReference type="SAM" id="MobiDB-lite"/>
    </source>
</evidence>
<dbReference type="Proteomes" id="UP001550535">
    <property type="component" value="Unassembled WGS sequence"/>
</dbReference>
<dbReference type="SUPFAM" id="SSF52540">
    <property type="entry name" value="P-loop containing nucleoside triphosphate hydrolases"/>
    <property type="match status" value="1"/>
</dbReference>
<dbReference type="Pfam" id="PF00931">
    <property type="entry name" value="NB-ARC"/>
    <property type="match status" value="1"/>
</dbReference>
<dbReference type="Pfam" id="PF13560">
    <property type="entry name" value="HTH_31"/>
    <property type="match status" value="1"/>
</dbReference>
<evidence type="ECO:0000313" key="4">
    <source>
        <dbReference type="Proteomes" id="UP001550535"/>
    </source>
</evidence>
<proteinExistence type="predicted"/>
<comment type="caution">
    <text evidence="3">The sequence shown here is derived from an EMBL/GenBank/DDBJ whole genome shotgun (WGS) entry which is preliminary data.</text>
</comment>
<feature type="domain" description="HTH cro/C1-type" evidence="2">
    <location>
        <begin position="38"/>
        <end position="78"/>
    </location>
</feature>
<dbReference type="SMART" id="SM00028">
    <property type="entry name" value="TPR"/>
    <property type="match status" value="3"/>
</dbReference>
<reference evidence="3 4" key="1">
    <citation type="submission" date="2024-06" db="EMBL/GenBank/DDBJ databases">
        <title>The Natural Products Discovery Center: Release of the First 8490 Sequenced Strains for Exploring Actinobacteria Biosynthetic Diversity.</title>
        <authorList>
            <person name="Kalkreuter E."/>
            <person name="Kautsar S.A."/>
            <person name="Yang D."/>
            <person name="Bader C.D."/>
            <person name="Teijaro C.N."/>
            <person name="Fluegel L."/>
            <person name="Davis C.M."/>
            <person name="Simpson J.R."/>
            <person name="Lauterbach L."/>
            <person name="Steele A.D."/>
            <person name="Gui C."/>
            <person name="Meng S."/>
            <person name="Li G."/>
            <person name="Viehrig K."/>
            <person name="Ye F."/>
            <person name="Su P."/>
            <person name="Kiefer A.F."/>
            <person name="Nichols A."/>
            <person name="Cepeda A.J."/>
            <person name="Yan W."/>
            <person name="Fan B."/>
            <person name="Jiang Y."/>
            <person name="Adhikari A."/>
            <person name="Zheng C.-J."/>
            <person name="Schuster L."/>
            <person name="Cowan T.M."/>
            <person name="Smanski M.J."/>
            <person name="Chevrette M.G."/>
            <person name="De Carvalho L.P.S."/>
            <person name="Shen B."/>
        </authorList>
    </citation>
    <scope>NUCLEOTIDE SEQUENCE [LARGE SCALE GENOMIC DNA]</scope>
    <source>
        <strain evidence="3 4">NPDC019434</strain>
    </source>
</reference>
<dbReference type="Pfam" id="PF13424">
    <property type="entry name" value="TPR_12"/>
    <property type="match status" value="1"/>
</dbReference>
<dbReference type="Gene3D" id="1.10.8.430">
    <property type="entry name" value="Helical domain of apoptotic protease-activating factors"/>
    <property type="match status" value="1"/>
</dbReference>
<dbReference type="EMBL" id="JBEYBR010000053">
    <property type="protein sequence ID" value="MEU2124208.1"/>
    <property type="molecule type" value="Genomic_DNA"/>
</dbReference>
<dbReference type="PROSITE" id="PS50943">
    <property type="entry name" value="HTH_CROC1"/>
    <property type="match status" value="1"/>
</dbReference>
<dbReference type="Gene3D" id="1.25.40.10">
    <property type="entry name" value="Tetratricopeptide repeat domain"/>
    <property type="match status" value="1"/>
</dbReference>
<keyword evidence="4" id="KW-1185">Reference proteome</keyword>
<dbReference type="InterPro" id="IPR010982">
    <property type="entry name" value="Lambda_DNA-bd_dom_sf"/>
</dbReference>
<protein>
    <submittedName>
        <fullName evidence="3">NB-ARC domain-containing protein</fullName>
    </submittedName>
</protein>
<accession>A0ABV2XE96</accession>
<dbReference type="InterPro" id="IPR027417">
    <property type="entry name" value="P-loop_NTPase"/>
</dbReference>
<sequence>MAVGSQPATPPNRVPREAAAGAEVAGPAASRRAFGRELRRWREFRGLSQAELGNLVHCDKSVISRIEAGQRPVSPNFIASCERELATGGALLAQAPAPKENRAAQPVSLAELGLPPSPRLVGRAAQLARILAVLAGDPAQRNSAQICMIRGMPGVGKTALALHAAHQLMSVFTDGCVYRDLGGDTTGVSPTRPEDLLEWLLRHLQVDAKAIPVGLADRAALYRGRTRGKRILLVLDNVRHSDQVMSVLPSEAGCAVIVNTRHRLASVDAAVHIDLNPLTHADARDLLLQTATPNAAPGQPAAEEVEQIVERCGNLPLAIHIAASMYRRKPHLGYRGVLEQLTTHAEGIATFSDGDRSVAAVLRTALAELGDSERRLFRLLSVHPGRRYTPEVAAALAGTTVRVGRQRLDALWDRHLLLAGDGEGYGIHDLLRELSADEATALSEAERGAALRRVLALYLRTADAADALIAPHRNRVPLPGDIGDDVVARFADPAAALEWLDAEEPALVALARAARAYRHDEYGCHLAHILRGYFFHTRRCDPWIATHEDALACARRSGDRWWEATTSNNLGLAFAMRNDLDRACEQYRHALALLTELGDDIGASHTRGHQAWIHYLRGQYTEAVEQARAALAVYQQHGMRRNAAIMMREIGCSLAALNQAGEAAEHLEPAIAEFASLGLDLDMSMALNCLGEIRLRGDPADASARFGAARRKARACGSRIEEVRALRGLGSAAALRGRSKHARGYWLSALTLMEQFQLPGSDEVRRLVADHATGAVHTDGVRIK</sequence>
<evidence type="ECO:0000313" key="3">
    <source>
        <dbReference type="EMBL" id="MEU2124208.1"/>
    </source>
</evidence>
<dbReference type="Gene3D" id="3.40.50.300">
    <property type="entry name" value="P-loop containing nucleotide triphosphate hydrolases"/>
    <property type="match status" value="1"/>
</dbReference>
<name>A0ABV2XE96_9NOCA</name>
<dbReference type="InterPro" id="IPR002182">
    <property type="entry name" value="NB-ARC"/>
</dbReference>
<dbReference type="Gene3D" id="1.10.260.40">
    <property type="entry name" value="lambda repressor-like DNA-binding domains"/>
    <property type="match status" value="1"/>
</dbReference>
<dbReference type="PANTHER" id="PTHR47691">
    <property type="entry name" value="REGULATOR-RELATED"/>
    <property type="match status" value="1"/>
</dbReference>
<feature type="compositionally biased region" description="Low complexity" evidence="1">
    <location>
        <begin position="17"/>
        <end position="26"/>
    </location>
</feature>
<organism evidence="3 4">
    <name type="scientific">Nocardia niwae</name>
    <dbReference type="NCBI Taxonomy" id="626084"/>
    <lineage>
        <taxon>Bacteria</taxon>
        <taxon>Bacillati</taxon>
        <taxon>Actinomycetota</taxon>
        <taxon>Actinomycetes</taxon>
        <taxon>Mycobacteriales</taxon>
        <taxon>Nocardiaceae</taxon>
        <taxon>Nocardia</taxon>
    </lineage>
</organism>
<dbReference type="PANTHER" id="PTHR47691:SF3">
    <property type="entry name" value="HTH-TYPE TRANSCRIPTIONAL REGULATOR RV0890C-RELATED"/>
    <property type="match status" value="1"/>
</dbReference>
<evidence type="ECO:0000259" key="2">
    <source>
        <dbReference type="PROSITE" id="PS50943"/>
    </source>
</evidence>
<dbReference type="CDD" id="cd00093">
    <property type="entry name" value="HTH_XRE"/>
    <property type="match status" value="1"/>
</dbReference>
<gene>
    <name evidence="3" type="ORF">ABZ507_20545</name>
</gene>